<keyword evidence="6" id="KW-0206">Cytoskeleton</keyword>
<dbReference type="Gene3D" id="3.30.9.10">
    <property type="entry name" value="D-Amino Acid Oxidase, subunit A, domain 2"/>
    <property type="match status" value="1"/>
</dbReference>
<feature type="transmembrane region" description="Helical" evidence="9">
    <location>
        <begin position="1057"/>
        <end position="1076"/>
    </location>
</feature>
<keyword evidence="9" id="KW-0472">Membrane</keyword>
<dbReference type="Gene3D" id="3.40.50.300">
    <property type="entry name" value="P-loop containing nucleotide triphosphate hydrolases"/>
    <property type="match status" value="1"/>
</dbReference>
<protein>
    <recommendedName>
        <fullName evidence="10">AAA+ ATPase domain-containing protein</fullName>
    </recommendedName>
</protein>
<feature type="transmembrane region" description="Helical" evidence="9">
    <location>
        <begin position="1029"/>
        <end position="1051"/>
    </location>
</feature>
<dbReference type="GO" id="GO:0005524">
    <property type="term" value="F:ATP binding"/>
    <property type="evidence" value="ECO:0007669"/>
    <property type="project" value="UniProtKB-KW"/>
</dbReference>
<feature type="transmembrane region" description="Helical" evidence="9">
    <location>
        <begin position="1145"/>
        <end position="1167"/>
    </location>
</feature>
<evidence type="ECO:0000256" key="6">
    <source>
        <dbReference type="ARBA" id="ARBA00023212"/>
    </source>
</evidence>
<feature type="transmembrane region" description="Helical" evidence="9">
    <location>
        <begin position="990"/>
        <end position="1008"/>
    </location>
</feature>
<reference evidence="11" key="1">
    <citation type="submission" date="2018-07" db="EMBL/GenBank/DDBJ databases">
        <title>Annotation of Aphanomyces astaci genome assembly.</title>
        <authorList>
            <person name="Studholme D.J."/>
        </authorList>
    </citation>
    <scope>NUCLEOTIDE SEQUENCE [LARGE SCALE GENOMIC DNA]</scope>
    <source>
        <strain evidence="11">Pc</strain>
    </source>
</reference>
<dbReference type="SMART" id="SM00667">
    <property type="entry name" value="LisH"/>
    <property type="match status" value="1"/>
</dbReference>
<dbReference type="InterPro" id="IPR027417">
    <property type="entry name" value="P-loop_NTPase"/>
</dbReference>
<dbReference type="VEuPathDB" id="FungiDB:H257_00204"/>
<keyword evidence="4" id="KW-0547">Nucleotide-binding</keyword>
<feature type="domain" description="AAA+ ATPase" evidence="10">
    <location>
        <begin position="632"/>
        <end position="834"/>
    </location>
</feature>
<dbReference type="Pfam" id="PF01266">
    <property type="entry name" value="DAO"/>
    <property type="match status" value="1"/>
</dbReference>
<dbReference type="InterPro" id="IPR006594">
    <property type="entry name" value="LisH"/>
</dbReference>
<dbReference type="SUPFAM" id="SSF51905">
    <property type="entry name" value="FAD/NAD(P)-binding domain"/>
    <property type="match status" value="1"/>
</dbReference>
<dbReference type="InterPro" id="IPR003959">
    <property type="entry name" value="ATPase_AAA_core"/>
</dbReference>
<dbReference type="GO" id="GO:0016887">
    <property type="term" value="F:ATP hydrolysis activity"/>
    <property type="evidence" value="ECO:0007669"/>
    <property type="project" value="InterPro"/>
</dbReference>
<evidence type="ECO:0000256" key="4">
    <source>
        <dbReference type="ARBA" id="ARBA00022741"/>
    </source>
</evidence>
<organism evidence="11 12">
    <name type="scientific">Aphanomyces astaci</name>
    <name type="common">Crayfish plague agent</name>
    <dbReference type="NCBI Taxonomy" id="112090"/>
    <lineage>
        <taxon>Eukaryota</taxon>
        <taxon>Sar</taxon>
        <taxon>Stramenopiles</taxon>
        <taxon>Oomycota</taxon>
        <taxon>Saprolegniomycetes</taxon>
        <taxon>Saprolegniales</taxon>
        <taxon>Verrucalvaceae</taxon>
        <taxon>Aphanomyces</taxon>
    </lineage>
</organism>
<dbReference type="VEuPathDB" id="FungiDB:H257_00206"/>
<name>A0A425D547_APHAT</name>
<dbReference type="InterPro" id="IPR003593">
    <property type="entry name" value="AAA+_ATPase"/>
</dbReference>
<keyword evidence="12" id="KW-1185">Reference proteome</keyword>
<dbReference type="PROSITE" id="PS50896">
    <property type="entry name" value="LISH"/>
    <property type="match status" value="1"/>
</dbReference>
<dbReference type="GO" id="GO:0016853">
    <property type="term" value="F:isomerase activity"/>
    <property type="evidence" value="ECO:0007669"/>
    <property type="project" value="UniProtKB-KW"/>
</dbReference>
<dbReference type="InterPro" id="IPR006076">
    <property type="entry name" value="FAD-dep_OxRdtase"/>
</dbReference>
<accession>A0A425D547</accession>
<evidence type="ECO:0000256" key="7">
    <source>
        <dbReference type="ARBA" id="ARBA00023235"/>
    </source>
</evidence>
<proteinExistence type="predicted"/>
<evidence type="ECO:0000256" key="1">
    <source>
        <dbReference type="ARBA" id="ARBA00004186"/>
    </source>
</evidence>
<keyword evidence="9" id="KW-1133">Transmembrane helix</keyword>
<dbReference type="PANTHER" id="PTHR23074:SF78">
    <property type="entry name" value="KATANIN P60 ATPASE-CONTAINING SUBUNIT A-LIKE 2"/>
    <property type="match status" value="1"/>
</dbReference>
<evidence type="ECO:0000259" key="10">
    <source>
        <dbReference type="SMART" id="SM00382"/>
    </source>
</evidence>
<dbReference type="GO" id="GO:0005819">
    <property type="term" value="C:spindle"/>
    <property type="evidence" value="ECO:0007669"/>
    <property type="project" value="UniProtKB-SubCell"/>
</dbReference>
<feature type="transmembrane region" description="Helical" evidence="9">
    <location>
        <begin position="1118"/>
        <end position="1138"/>
    </location>
</feature>
<evidence type="ECO:0000256" key="9">
    <source>
        <dbReference type="SAM" id="Phobius"/>
    </source>
</evidence>
<keyword evidence="7" id="KW-0413">Isomerase</keyword>
<dbReference type="Pfam" id="PF00004">
    <property type="entry name" value="AAA"/>
    <property type="match status" value="1"/>
</dbReference>
<comment type="subcellular location">
    <subcellularLocation>
        <location evidence="1">Cytoplasm</location>
        <location evidence="1">Cytoskeleton</location>
        <location evidence="1">Spindle</location>
    </subcellularLocation>
</comment>
<dbReference type="InterPro" id="IPR050304">
    <property type="entry name" value="MT-severing_AAA_ATPase"/>
</dbReference>
<gene>
    <name evidence="11" type="ORF">B5M09_001734</name>
</gene>
<dbReference type="EMBL" id="MZMZ02002728">
    <property type="protein sequence ID" value="RQM24394.1"/>
    <property type="molecule type" value="Genomic_DNA"/>
</dbReference>
<dbReference type="PANTHER" id="PTHR23074">
    <property type="entry name" value="AAA DOMAIN-CONTAINING"/>
    <property type="match status" value="1"/>
</dbReference>
<keyword evidence="2" id="KW-0963">Cytoplasm</keyword>
<feature type="transmembrane region" description="Helical" evidence="9">
    <location>
        <begin position="1216"/>
        <end position="1241"/>
    </location>
</feature>
<comment type="caution">
    <text evidence="11">The sequence shown here is derived from an EMBL/GenBank/DDBJ whole genome shotgun (WGS) entry which is preliminary data.</text>
</comment>
<dbReference type="FunFam" id="3.40.50.300:FF:002850">
    <property type="entry name" value="Katanin p60 ATPase-containing subunit A-like 2"/>
    <property type="match status" value="1"/>
</dbReference>
<evidence type="ECO:0000256" key="3">
    <source>
        <dbReference type="ARBA" id="ARBA00022701"/>
    </source>
</evidence>
<keyword evidence="3" id="KW-0493">Microtubule</keyword>
<feature type="region of interest" description="Disordered" evidence="8">
    <location>
        <begin position="797"/>
        <end position="832"/>
    </location>
</feature>
<sequence length="1298" mass="139672">MHIVVCGGGVIGCTLAYYLVHSPDFNEGDKVTVVEEVGIAAAASGKAGGFLASDWCQGEDVDALCQLSFLLHEELAASLDGKKLYNYRRVDTISCLVSNKSAGDGDNDDVPSWVHAKVTRSHSIGTTATNAQLHPRKFTDTMMRLATQSGHAHLVRGSVEGLVHADAGHCGGVRLTDGSTIAADAVVLAMGPWTLQALTKWATYPAIAPADVYKIHSVVVQPHDTFGPGVVFGEIGSRNPRDVEIVPRPDGTVYACGPRVTEPLPPSAAQVHPSPEGIAQVLADLGVFTQTSFDESQVIAKQACYLPATKDNIPVIGRVHDGLFVATGHNCWGVLNAPGTAVAMSELLLTGAATSLDLDLRNACNDPVAAATPPPSMATLHQLKAQNDSRLSVEKGLIDRKRNVLVLALHYCVENGYLQTAEKLQQEAGVALSKFEVVDNIDLLRIVQEFEDFYELKFGKKPKLVRRTNGDEEKAKGTPFRNQLTSLHLVVLILFTVSQFNDKKAAMEKRTKRNSYTSAHMPSEARVENNAALKAVQTCLGSNNVTTSSTLLKPLPFMHDSELRPLAENITRLKCHVMFAICDLSGRREIFQKNPNVHWDDVVGLTDAKRLLKEAVVMPSKYPQLFKGLLSPWCGILLYGPPGNGKTMLAKAVATECKTTFFNISGSSIVSKYRGDSEKLVRMLFELARYHAPSTIFLDEIDSIMGQRGGGDSSSGGEHEASRRMKTELLIQVESEVSYTVDLRRASQLAHISYDDLIAGIQTNDEITSIHGLLVDNNVENPQSISAQAVHTLATVGLPSDEPRKPRRSLILTTSDLPSQDPRRSRRLNSEPFNGFTVPVKLISLPSTRGLKEDDLESQPLLVAPTPHPPSDTTSKSIVDPGTAFLMYDLHAPNQLVLALPHCTENPSPPSPQRSLGELLRRASRLPSDIKDVSVEASVAVESNHVHLQLAVHKTVPWLGFSILIFALISVSAQGAAMQALVGVPPLLKVVWRFFGATCAYVVLGVVTSVLNRNQFRWSSLKLLLSRRVIWESVVCTVSYATFVGTFVWALDHTSVSHAYIFCNAHSLLLVVAKWVTGQPVAPLETVGAIMGIVGGVVTTADGSGGDASMAGSNAPSIGGDLVALAGAVGGVFYLTYAKSLRSQIGVGVFCSVVFTGTWVLVALAMWLLQLDDVQLSMHPQRGFFGWVHHLEVEFVLVVVVTLCGSMGFVSAMKYFPALVVSVTMLLEPVVATAICLALGMAPVPGWLTFVGGFGVIVGTVLVIASARESTETVNVTDAVDQAHALSYDATVCKGSVQ</sequence>
<dbReference type="SUPFAM" id="SSF52540">
    <property type="entry name" value="P-loop containing nucleoside triphosphate hydrolases"/>
    <property type="match status" value="1"/>
</dbReference>
<evidence type="ECO:0000256" key="2">
    <source>
        <dbReference type="ARBA" id="ARBA00022490"/>
    </source>
</evidence>
<feature type="transmembrane region" description="Helical" evidence="9">
    <location>
        <begin position="1187"/>
        <end position="1209"/>
    </location>
</feature>
<evidence type="ECO:0000256" key="8">
    <source>
        <dbReference type="SAM" id="MobiDB-lite"/>
    </source>
</evidence>
<dbReference type="GO" id="GO:0005874">
    <property type="term" value="C:microtubule"/>
    <property type="evidence" value="ECO:0007669"/>
    <property type="project" value="UniProtKB-KW"/>
</dbReference>
<dbReference type="Proteomes" id="UP000284702">
    <property type="component" value="Unassembled WGS sequence"/>
</dbReference>
<evidence type="ECO:0000256" key="5">
    <source>
        <dbReference type="ARBA" id="ARBA00022840"/>
    </source>
</evidence>
<keyword evidence="9" id="KW-0812">Transmembrane</keyword>
<dbReference type="SMART" id="SM00382">
    <property type="entry name" value="AAA"/>
    <property type="match status" value="1"/>
</dbReference>
<evidence type="ECO:0000313" key="11">
    <source>
        <dbReference type="EMBL" id="RQM24394.1"/>
    </source>
</evidence>
<evidence type="ECO:0000313" key="12">
    <source>
        <dbReference type="Proteomes" id="UP000284702"/>
    </source>
</evidence>
<keyword evidence="5" id="KW-0067">ATP-binding</keyword>
<dbReference type="Gene3D" id="3.50.50.60">
    <property type="entry name" value="FAD/NAD(P)-binding domain"/>
    <property type="match status" value="2"/>
</dbReference>
<feature type="transmembrane region" description="Helical" evidence="9">
    <location>
        <begin position="1247"/>
        <end position="1265"/>
    </location>
</feature>
<dbReference type="InterPro" id="IPR036188">
    <property type="entry name" value="FAD/NAD-bd_sf"/>
</dbReference>
<feature type="transmembrane region" description="Helical" evidence="9">
    <location>
        <begin position="1081"/>
        <end position="1098"/>
    </location>
</feature>